<dbReference type="RefSeq" id="WP_117679041.1">
    <property type="nucleotide sequence ID" value="NZ_QSRJ01000002.1"/>
</dbReference>
<name>A0A3E4QXX1_9ACTN</name>
<evidence type="ECO:0000313" key="2">
    <source>
        <dbReference type="Proteomes" id="UP000260943"/>
    </source>
</evidence>
<dbReference type="Proteomes" id="UP000260943">
    <property type="component" value="Unassembled WGS sequence"/>
</dbReference>
<gene>
    <name evidence="1" type="ORF">DXC81_02610</name>
</gene>
<comment type="caution">
    <text evidence="1">The sequence shown here is derived from an EMBL/GenBank/DDBJ whole genome shotgun (WGS) entry which is preliminary data.</text>
</comment>
<reference evidence="1 2" key="1">
    <citation type="submission" date="2018-08" db="EMBL/GenBank/DDBJ databases">
        <title>A genome reference for cultivated species of the human gut microbiota.</title>
        <authorList>
            <person name="Zou Y."/>
            <person name="Xue W."/>
            <person name="Luo G."/>
        </authorList>
    </citation>
    <scope>NUCLEOTIDE SEQUENCE [LARGE SCALE GENOMIC DNA]</scope>
    <source>
        <strain evidence="1 2">TF08-14</strain>
    </source>
</reference>
<accession>A0A3E4QXX1</accession>
<protein>
    <submittedName>
        <fullName evidence="1">Uncharacterized protein</fullName>
    </submittedName>
</protein>
<organism evidence="1 2">
    <name type="scientific">Collinsella tanakaei</name>
    <dbReference type="NCBI Taxonomy" id="626935"/>
    <lineage>
        <taxon>Bacteria</taxon>
        <taxon>Bacillati</taxon>
        <taxon>Actinomycetota</taxon>
        <taxon>Coriobacteriia</taxon>
        <taxon>Coriobacteriales</taxon>
        <taxon>Coriobacteriaceae</taxon>
        <taxon>Collinsella</taxon>
    </lineage>
</organism>
<proteinExistence type="predicted"/>
<evidence type="ECO:0000313" key="1">
    <source>
        <dbReference type="EMBL" id="RGL11693.1"/>
    </source>
</evidence>
<dbReference type="EMBL" id="QSRJ01000002">
    <property type="protein sequence ID" value="RGL11693.1"/>
    <property type="molecule type" value="Genomic_DNA"/>
</dbReference>
<dbReference type="AlphaFoldDB" id="A0A3E4QXX1"/>
<sequence length="128" mass="13687">MAVGGSAATWLLGIGDFHLSPYRIYAPERINSKIESARFGVRNVDEGDMVWMGGLPVTRAERTLADLCLDCEDPSLAEGAFRDAAAQGLINSAKLGSLLDELGENKRRAALLEPLARALSASVQKGRS</sequence>